<evidence type="ECO:0000313" key="6">
    <source>
        <dbReference type="Proteomes" id="UP000009311"/>
    </source>
</evidence>
<reference evidence="5 6" key="1">
    <citation type="submission" date="2012-06" db="EMBL/GenBank/DDBJ databases">
        <title>Draft Genome Sequence of Lactobacillus pasteurii CRBIP 24.76T.</title>
        <authorList>
            <person name="Cousin S."/>
            <person name="Bouchier C."/>
            <person name="Loux V."/>
            <person name="Ma L."/>
            <person name="Creno S."/>
            <person name="Bizet C."/>
            <person name="Clermont D."/>
        </authorList>
    </citation>
    <scope>NUCLEOTIDE SEQUENCE [LARGE SCALE GENOMIC DNA]</scope>
    <source>
        <strain evidence="6">CRBIP 24.76T</strain>
    </source>
</reference>
<keyword evidence="2" id="KW-0560">Oxidoreductase</keyword>
<name>I7LAA0_9LACO</name>
<dbReference type="SUPFAM" id="SSF55347">
    <property type="entry name" value="Glyceraldehyde-3-phosphate dehydrogenase-like, C-terminal domain"/>
    <property type="match status" value="1"/>
</dbReference>
<dbReference type="Pfam" id="PF01408">
    <property type="entry name" value="GFO_IDH_MocA"/>
    <property type="match status" value="1"/>
</dbReference>
<dbReference type="GO" id="GO:0016491">
    <property type="term" value="F:oxidoreductase activity"/>
    <property type="evidence" value="ECO:0007669"/>
    <property type="project" value="UniProtKB-KW"/>
</dbReference>
<evidence type="ECO:0000256" key="1">
    <source>
        <dbReference type="ARBA" id="ARBA00010928"/>
    </source>
</evidence>
<accession>I7LAA0</accession>
<dbReference type="Proteomes" id="UP000009311">
    <property type="component" value="Unassembled WGS sequence"/>
</dbReference>
<dbReference type="PANTHER" id="PTHR22604">
    <property type="entry name" value="OXIDOREDUCTASES"/>
    <property type="match status" value="1"/>
</dbReference>
<dbReference type="Gene3D" id="3.40.50.720">
    <property type="entry name" value="NAD(P)-binding Rossmann-like Domain"/>
    <property type="match status" value="1"/>
</dbReference>
<gene>
    <name evidence="5" type="ORF">BN53_09885</name>
</gene>
<dbReference type="EMBL" id="CAKD01000004">
    <property type="protein sequence ID" value="CCI84501.1"/>
    <property type="molecule type" value="Genomic_DNA"/>
</dbReference>
<dbReference type="InterPro" id="IPR050984">
    <property type="entry name" value="Gfo/Idh/MocA_domain"/>
</dbReference>
<dbReference type="InterPro" id="IPR036291">
    <property type="entry name" value="NAD(P)-bd_dom_sf"/>
</dbReference>
<feature type="domain" description="Gfo/Idh/MocA-like oxidoreductase N-terminal" evidence="3">
    <location>
        <begin position="4"/>
        <end position="118"/>
    </location>
</feature>
<protein>
    <submittedName>
        <fullName evidence="5">Dehydrogenase related protein</fullName>
    </submittedName>
</protein>
<evidence type="ECO:0000259" key="3">
    <source>
        <dbReference type="Pfam" id="PF01408"/>
    </source>
</evidence>
<comment type="similarity">
    <text evidence="1">Belongs to the Gfo/Idh/MocA family.</text>
</comment>
<dbReference type="Gene3D" id="3.30.360.10">
    <property type="entry name" value="Dihydrodipicolinate Reductase, domain 2"/>
    <property type="match status" value="1"/>
</dbReference>
<evidence type="ECO:0000256" key="2">
    <source>
        <dbReference type="ARBA" id="ARBA00023002"/>
    </source>
</evidence>
<dbReference type="GO" id="GO:0000166">
    <property type="term" value="F:nucleotide binding"/>
    <property type="evidence" value="ECO:0007669"/>
    <property type="project" value="InterPro"/>
</dbReference>
<evidence type="ECO:0000313" key="5">
    <source>
        <dbReference type="EMBL" id="CCI84501.1"/>
    </source>
</evidence>
<dbReference type="Pfam" id="PF22725">
    <property type="entry name" value="GFO_IDH_MocA_C3"/>
    <property type="match status" value="1"/>
</dbReference>
<dbReference type="STRING" id="1423790.BN53_09885"/>
<dbReference type="SUPFAM" id="SSF51735">
    <property type="entry name" value="NAD(P)-binding Rossmann-fold domains"/>
    <property type="match status" value="1"/>
</dbReference>
<dbReference type="PANTHER" id="PTHR22604:SF105">
    <property type="entry name" value="TRANS-1,2-DIHYDROBENZENE-1,2-DIOL DEHYDROGENASE"/>
    <property type="match status" value="1"/>
</dbReference>
<dbReference type="OrthoDB" id="9815825at2"/>
<feature type="domain" description="GFO/IDH/MocA-like oxidoreductase" evidence="4">
    <location>
        <begin position="130"/>
        <end position="243"/>
    </location>
</feature>
<dbReference type="InterPro" id="IPR000683">
    <property type="entry name" value="Gfo/Idh/MocA-like_OxRdtase_N"/>
</dbReference>
<dbReference type="AlphaFoldDB" id="I7LAA0"/>
<keyword evidence="6" id="KW-1185">Reference proteome</keyword>
<dbReference type="InterPro" id="IPR055170">
    <property type="entry name" value="GFO_IDH_MocA-like_dom"/>
</dbReference>
<sequence>MALTWGIIGTGGIAHRFAGNMKMSGTKMVGVAARNFEKTKKFAQEYGIEQAYEAVDEMLANEQIQAIYIATTNNTHVDFIKQALLAGKHVLCEKPMAINTKQFDECAALAKKQGLILEEAFTPFHMPVMKKLREIVDSGVISDIKLIEADFCENIGELNDDSRMLNPKLGGGALLDIGCYPICFASLFMDEIEDISAVCQKQNGVDVASSVVLNDGKRLASLSSSFLTSLPRDAVLSGTKGNIVVEHFSRSEKFIVDVDGQKQEYVVGDSEQAWNYEVADFNRYVEVGHDDGELEQSRKIVQIMDQIRDKWQLVYPFE</sequence>
<organism evidence="5 6">
    <name type="scientific">Lactobacillus pasteurii DSM 23907 = CRBIP 24.76</name>
    <dbReference type="NCBI Taxonomy" id="1423790"/>
    <lineage>
        <taxon>Bacteria</taxon>
        <taxon>Bacillati</taxon>
        <taxon>Bacillota</taxon>
        <taxon>Bacilli</taxon>
        <taxon>Lactobacillales</taxon>
        <taxon>Lactobacillaceae</taxon>
        <taxon>Lactobacillus</taxon>
    </lineage>
</organism>
<comment type="caution">
    <text evidence="5">The sequence shown here is derived from an EMBL/GenBank/DDBJ whole genome shotgun (WGS) entry which is preliminary data.</text>
</comment>
<dbReference type="eggNOG" id="COG0673">
    <property type="taxonomic scope" value="Bacteria"/>
</dbReference>
<proteinExistence type="inferred from homology"/>
<dbReference type="RefSeq" id="WP_009559052.1">
    <property type="nucleotide sequence ID" value="NZ_AYZN01000005.1"/>
</dbReference>
<evidence type="ECO:0000259" key="4">
    <source>
        <dbReference type="Pfam" id="PF22725"/>
    </source>
</evidence>